<dbReference type="RefSeq" id="WP_184943569.1">
    <property type="nucleotide sequence ID" value="NZ_BAAAWZ010000001.1"/>
</dbReference>
<keyword evidence="5" id="KW-1185">Reference proteome</keyword>
<dbReference type="PANTHER" id="PTHR34475:SF1">
    <property type="entry name" value="CYTOSKELETON PROTEIN RODZ"/>
    <property type="match status" value="1"/>
</dbReference>
<comment type="caution">
    <text evidence="4">The sequence shown here is derived from an EMBL/GenBank/DDBJ whole genome shotgun (WGS) entry which is preliminary data.</text>
</comment>
<keyword evidence="2" id="KW-0812">Transmembrane</keyword>
<evidence type="ECO:0000259" key="3">
    <source>
        <dbReference type="Pfam" id="PF13464"/>
    </source>
</evidence>
<feature type="compositionally biased region" description="Low complexity" evidence="1">
    <location>
        <begin position="145"/>
        <end position="162"/>
    </location>
</feature>
<dbReference type="InterPro" id="IPR025194">
    <property type="entry name" value="RodZ-like_C"/>
</dbReference>
<dbReference type="GO" id="GO:0003677">
    <property type="term" value="F:DNA binding"/>
    <property type="evidence" value="ECO:0007669"/>
    <property type="project" value="InterPro"/>
</dbReference>
<evidence type="ECO:0000313" key="4">
    <source>
        <dbReference type="EMBL" id="MBB5964628.1"/>
    </source>
</evidence>
<reference evidence="4 5" key="1">
    <citation type="submission" date="2020-08" db="EMBL/GenBank/DDBJ databases">
        <title>Genomic Encyclopedia of Type Strains, Phase III (KMG-III): the genomes of soil and plant-associated and newly described type strains.</title>
        <authorList>
            <person name="Whitman W."/>
        </authorList>
    </citation>
    <scope>NUCLEOTIDE SEQUENCE [LARGE SCALE GENOMIC DNA]</scope>
    <source>
        <strain evidence="4 5">CECT 3303</strain>
    </source>
</reference>
<dbReference type="PANTHER" id="PTHR34475">
    <property type="match status" value="1"/>
</dbReference>
<dbReference type="AlphaFoldDB" id="A0A841D8I2"/>
<feature type="region of interest" description="Disordered" evidence="1">
    <location>
        <begin position="141"/>
        <end position="162"/>
    </location>
</feature>
<keyword evidence="2" id="KW-1133">Transmembrane helix</keyword>
<organism evidence="4 5">
    <name type="scientific">Planomonospora venezuelensis</name>
    <dbReference type="NCBI Taxonomy" id="1999"/>
    <lineage>
        <taxon>Bacteria</taxon>
        <taxon>Bacillati</taxon>
        <taxon>Actinomycetota</taxon>
        <taxon>Actinomycetes</taxon>
        <taxon>Streptosporangiales</taxon>
        <taxon>Streptosporangiaceae</taxon>
        <taxon>Planomonospora</taxon>
    </lineage>
</organism>
<evidence type="ECO:0000256" key="2">
    <source>
        <dbReference type="SAM" id="Phobius"/>
    </source>
</evidence>
<evidence type="ECO:0000256" key="1">
    <source>
        <dbReference type="SAM" id="MobiDB-lite"/>
    </source>
</evidence>
<accession>A0A841D8I2</accession>
<dbReference type="EMBL" id="JACHJJ010000012">
    <property type="protein sequence ID" value="MBB5964628.1"/>
    <property type="molecule type" value="Genomic_DNA"/>
</dbReference>
<gene>
    <name evidence="4" type="ORF">FHS22_003912</name>
</gene>
<feature type="domain" description="Cytoskeleton protein RodZ-like C-terminal" evidence="3">
    <location>
        <begin position="186"/>
        <end position="255"/>
    </location>
</feature>
<dbReference type="InterPro" id="IPR010982">
    <property type="entry name" value="Lambda_DNA-bd_dom_sf"/>
</dbReference>
<dbReference type="Pfam" id="PF13464">
    <property type="entry name" value="RodZ_C"/>
    <property type="match status" value="1"/>
</dbReference>
<evidence type="ECO:0000313" key="5">
    <source>
        <dbReference type="Proteomes" id="UP000562352"/>
    </source>
</evidence>
<dbReference type="Pfam" id="PF13413">
    <property type="entry name" value="HTH_25"/>
    <property type="match status" value="1"/>
</dbReference>
<dbReference type="InterPro" id="IPR050400">
    <property type="entry name" value="Bact_Cytoskel_RodZ"/>
</dbReference>
<dbReference type="Gene3D" id="1.10.260.40">
    <property type="entry name" value="lambda repressor-like DNA-binding domains"/>
    <property type="match status" value="1"/>
</dbReference>
<dbReference type="Proteomes" id="UP000562352">
    <property type="component" value="Unassembled WGS sequence"/>
</dbReference>
<proteinExistence type="predicted"/>
<protein>
    <submittedName>
        <fullName evidence="4">Cytoskeletal protein RodZ</fullName>
    </submittedName>
</protein>
<name>A0A841D8I2_PLAVE</name>
<feature type="transmembrane region" description="Helical" evidence="2">
    <location>
        <begin position="116"/>
        <end position="133"/>
    </location>
</feature>
<keyword evidence="2" id="KW-0472">Membrane</keyword>
<sequence length="264" mass="27800">MGNEETSGQEGGRSIGATLAEARRAAGLTVEQLSARSRVRDTLIKAIERDEFSLCGGDFYARGHIRNLAKLVGLDAEAVVHEFDQLHGGVPLPVRAAAVFQAERPLKIRQRRSPNWAMAMAVALAVIVVFGVVRTMGGAGDTPTAEVRSVSAPPASPSTSIVKAPEPEKREASLAGAADGTVVFRVRAERSSRLDVRDAKGRRLFSGTLKAGKTSVWKAKTGVRVTFGDGGAVSLQVNGRNLGAPGRPGQSLKRFYGAATASGR</sequence>